<gene>
    <name evidence="1" type="ORF">RhiirA1_439776</name>
</gene>
<evidence type="ECO:0000313" key="1">
    <source>
        <dbReference type="EMBL" id="PKC69824.1"/>
    </source>
</evidence>
<evidence type="ECO:0000313" key="2">
    <source>
        <dbReference type="Proteomes" id="UP000232688"/>
    </source>
</evidence>
<dbReference type="EMBL" id="LLXH01000256">
    <property type="protein sequence ID" value="PKC69824.1"/>
    <property type="molecule type" value="Genomic_DNA"/>
</dbReference>
<protein>
    <submittedName>
        <fullName evidence="1">Uncharacterized protein</fullName>
    </submittedName>
</protein>
<dbReference type="AlphaFoldDB" id="A0A2N0S2Q0"/>
<proteinExistence type="predicted"/>
<comment type="caution">
    <text evidence="1">The sequence shown here is derived from an EMBL/GenBank/DDBJ whole genome shotgun (WGS) entry which is preliminary data.</text>
</comment>
<organism evidence="1 2">
    <name type="scientific">Rhizophagus irregularis</name>
    <dbReference type="NCBI Taxonomy" id="588596"/>
    <lineage>
        <taxon>Eukaryota</taxon>
        <taxon>Fungi</taxon>
        <taxon>Fungi incertae sedis</taxon>
        <taxon>Mucoromycota</taxon>
        <taxon>Glomeromycotina</taxon>
        <taxon>Glomeromycetes</taxon>
        <taxon>Glomerales</taxon>
        <taxon>Glomeraceae</taxon>
        <taxon>Rhizophagus</taxon>
    </lineage>
</organism>
<dbReference type="Proteomes" id="UP000232688">
    <property type="component" value="Unassembled WGS sequence"/>
</dbReference>
<accession>A0A2N0S2Q0</accession>
<dbReference type="VEuPathDB" id="FungiDB:RhiirA1_439776"/>
<reference evidence="1 2" key="1">
    <citation type="submission" date="2017-10" db="EMBL/GenBank/DDBJ databases">
        <title>Extensive intraspecific genome diversity in a model arbuscular mycorrhizal fungus.</title>
        <authorList>
            <person name="Chen E.C.H."/>
            <person name="Morin E."/>
            <person name="Baudet D."/>
            <person name="Noel J."/>
            <person name="Ndikumana S."/>
            <person name="Charron P."/>
            <person name="St-Onge C."/>
            <person name="Giorgi J."/>
            <person name="Grigoriev I.V."/>
            <person name="Roux C."/>
            <person name="Martin F.M."/>
            <person name="Corradi N."/>
        </authorList>
    </citation>
    <scope>NUCLEOTIDE SEQUENCE [LARGE SCALE GENOMIC DNA]</scope>
    <source>
        <strain evidence="1 2">A1</strain>
    </source>
</reference>
<reference evidence="1 2" key="2">
    <citation type="submission" date="2017-10" db="EMBL/GenBank/DDBJ databases">
        <title>Genome analyses suggest a sexual origin of heterokaryosis in a supposedly ancient asexual fungus.</title>
        <authorList>
            <person name="Corradi N."/>
            <person name="Sedzielewska K."/>
            <person name="Noel J."/>
            <person name="Charron P."/>
            <person name="Farinelli L."/>
            <person name="Marton T."/>
            <person name="Kruger M."/>
            <person name="Pelin A."/>
            <person name="Brachmann A."/>
            <person name="Corradi N."/>
        </authorList>
    </citation>
    <scope>NUCLEOTIDE SEQUENCE [LARGE SCALE GENOMIC DNA]</scope>
    <source>
        <strain evidence="1 2">A1</strain>
    </source>
</reference>
<sequence>MWNELTKLAEKGRLEETDIPKVSTIQNWIIRFWMYLYRYWFKNLIYDYYLVQRVKMYIHLVDLDEYHGGLGKGHDGGSDEEKNVFIGWNHDLKEKSVNINSNMC</sequence>
<name>A0A2N0S2Q0_9GLOM</name>